<dbReference type="Pfam" id="PF16391">
    <property type="entry name" value="DUF5000"/>
    <property type="match status" value="1"/>
</dbReference>
<sequence>MKKLNIYKILLLAFGLMGVFACEEELGFKEPSGSDTTIPAQISNVQVENLPGKARLTYDVPNDKSLLYVKAVYTLNSGETMEVQSSFYDNSLLVEGYADTEEHEVELYSVSRNNLLSEPVKVTIKPQEAPIWSVFESLEMANAFGGYNLTAENPTKEDISILILKENVLGEFEVDNQKSVFTSADEVESKIRGLDTLNYEFKVLVMDKWGNATDTLNKIVKPIYETELDPANFEAFPLPGDAPQVSNGARLEYAWDGRMLWPYTSFTNQSAGGPDPHIITFDTGKEAKLSRIWIRAYPEFWWTASPQWYYLTTLKRFEVYGSTDPSLSGELDDSWTLIGSYEVEKPSDSPYGEDNALDDQVASQGFNFEVDLDAPKVRYLRIRCLENWGGGTAQSINELKIYGDPR</sequence>
<dbReference type="SUPFAM" id="SSF49785">
    <property type="entry name" value="Galactose-binding domain-like"/>
    <property type="match status" value="1"/>
</dbReference>
<comment type="caution">
    <text evidence="4">The sequence shown here is derived from an EMBL/GenBank/DDBJ whole genome shotgun (WGS) entry which is preliminary data.</text>
</comment>
<feature type="domain" description="DUF5126" evidence="3">
    <location>
        <begin position="128"/>
        <end position="229"/>
    </location>
</feature>
<dbReference type="Gene3D" id="2.60.120.260">
    <property type="entry name" value="Galactose-binding domain-like"/>
    <property type="match status" value="1"/>
</dbReference>
<dbReference type="Pfam" id="PF16323">
    <property type="entry name" value="DUF4959"/>
    <property type="match status" value="1"/>
</dbReference>
<feature type="domain" description="DUF4959" evidence="1">
    <location>
        <begin position="21"/>
        <end position="126"/>
    </location>
</feature>
<dbReference type="InterPro" id="IPR033431">
    <property type="entry name" value="DUF5126"/>
</dbReference>
<dbReference type="InterPro" id="IPR032164">
    <property type="entry name" value="DUF5000"/>
</dbReference>
<evidence type="ECO:0000259" key="3">
    <source>
        <dbReference type="Pfam" id="PF17166"/>
    </source>
</evidence>
<protein>
    <submittedName>
        <fullName evidence="4">DUF4959 domain-containing protein</fullName>
    </submittedName>
</protein>
<evidence type="ECO:0000259" key="1">
    <source>
        <dbReference type="Pfam" id="PF16323"/>
    </source>
</evidence>
<name>A0ABV5J9G6_9BACT</name>
<feature type="domain" description="DUF5000" evidence="2">
    <location>
        <begin position="255"/>
        <end position="403"/>
    </location>
</feature>
<accession>A0ABV5J9G6</accession>
<organism evidence="4 5">
    <name type="scientific">Echinicola jeungdonensis</name>
    <dbReference type="NCBI Taxonomy" id="709343"/>
    <lineage>
        <taxon>Bacteria</taxon>
        <taxon>Pseudomonadati</taxon>
        <taxon>Bacteroidota</taxon>
        <taxon>Cytophagia</taxon>
        <taxon>Cytophagales</taxon>
        <taxon>Cyclobacteriaceae</taxon>
        <taxon>Echinicola</taxon>
    </lineage>
</organism>
<evidence type="ECO:0000259" key="2">
    <source>
        <dbReference type="Pfam" id="PF16391"/>
    </source>
</evidence>
<dbReference type="Proteomes" id="UP001589654">
    <property type="component" value="Unassembled WGS sequence"/>
</dbReference>
<dbReference type="InterPro" id="IPR032527">
    <property type="entry name" value="DUF4959"/>
</dbReference>
<gene>
    <name evidence="4" type="ORF">ACFFUR_16820</name>
</gene>
<dbReference type="RefSeq" id="WP_290248978.1">
    <property type="nucleotide sequence ID" value="NZ_JAUFQT010000002.1"/>
</dbReference>
<evidence type="ECO:0000313" key="4">
    <source>
        <dbReference type="EMBL" id="MFB9213482.1"/>
    </source>
</evidence>
<evidence type="ECO:0000313" key="5">
    <source>
        <dbReference type="Proteomes" id="UP001589654"/>
    </source>
</evidence>
<dbReference type="InterPro" id="IPR008979">
    <property type="entry name" value="Galactose-bd-like_sf"/>
</dbReference>
<reference evidence="4 5" key="1">
    <citation type="submission" date="2024-09" db="EMBL/GenBank/DDBJ databases">
        <authorList>
            <person name="Sun Q."/>
            <person name="Mori K."/>
        </authorList>
    </citation>
    <scope>NUCLEOTIDE SEQUENCE [LARGE SCALE GENOMIC DNA]</scope>
    <source>
        <strain evidence="4 5">CECT 7682</strain>
    </source>
</reference>
<dbReference type="EMBL" id="JBHMEW010000068">
    <property type="protein sequence ID" value="MFB9213482.1"/>
    <property type="molecule type" value="Genomic_DNA"/>
</dbReference>
<dbReference type="Pfam" id="PF17166">
    <property type="entry name" value="DUF5126"/>
    <property type="match status" value="1"/>
</dbReference>
<proteinExistence type="predicted"/>
<keyword evidence="5" id="KW-1185">Reference proteome</keyword>
<dbReference type="PROSITE" id="PS51257">
    <property type="entry name" value="PROKAR_LIPOPROTEIN"/>
    <property type="match status" value="1"/>
</dbReference>